<dbReference type="PANTHER" id="PTHR43674:SF2">
    <property type="entry name" value="BETA-UREIDOPROPIONASE"/>
    <property type="match status" value="1"/>
</dbReference>
<evidence type="ECO:0000313" key="4">
    <source>
        <dbReference type="Proteomes" id="UP001500416"/>
    </source>
</evidence>
<dbReference type="InterPro" id="IPR003010">
    <property type="entry name" value="C-N_Hydrolase"/>
</dbReference>
<protein>
    <submittedName>
        <fullName evidence="3">Carbon-nitrogen hydrolase family protein</fullName>
    </submittedName>
</protein>
<evidence type="ECO:0000313" key="3">
    <source>
        <dbReference type="EMBL" id="GAA0223052.1"/>
    </source>
</evidence>
<dbReference type="Pfam" id="PF00795">
    <property type="entry name" value="CN_hydrolase"/>
    <property type="match status" value="1"/>
</dbReference>
<dbReference type="RefSeq" id="WP_343933554.1">
    <property type="nucleotide sequence ID" value="NZ_BAAABU010000003.1"/>
</dbReference>
<accession>A0ABN0TJA4</accession>
<dbReference type="PROSITE" id="PS50263">
    <property type="entry name" value="CN_HYDROLASE"/>
    <property type="match status" value="1"/>
</dbReference>
<evidence type="ECO:0000256" key="1">
    <source>
        <dbReference type="ARBA" id="ARBA00022801"/>
    </source>
</evidence>
<dbReference type="EMBL" id="BAAABU010000003">
    <property type="protein sequence ID" value="GAA0223052.1"/>
    <property type="molecule type" value="Genomic_DNA"/>
</dbReference>
<dbReference type="InterPro" id="IPR036526">
    <property type="entry name" value="C-N_Hydrolase_sf"/>
</dbReference>
<reference evidence="3 4" key="1">
    <citation type="journal article" date="2019" name="Int. J. Syst. Evol. Microbiol.">
        <title>The Global Catalogue of Microorganisms (GCM) 10K type strain sequencing project: providing services to taxonomists for standard genome sequencing and annotation.</title>
        <authorList>
            <consortium name="The Broad Institute Genomics Platform"/>
            <consortium name="The Broad Institute Genome Sequencing Center for Infectious Disease"/>
            <person name="Wu L."/>
            <person name="Ma J."/>
        </authorList>
    </citation>
    <scope>NUCLEOTIDE SEQUENCE [LARGE SCALE GENOMIC DNA]</scope>
    <source>
        <strain evidence="3 4">JCM 3380</strain>
    </source>
</reference>
<dbReference type="PANTHER" id="PTHR43674">
    <property type="entry name" value="NITRILASE C965.09-RELATED"/>
    <property type="match status" value="1"/>
</dbReference>
<dbReference type="SUPFAM" id="SSF56317">
    <property type="entry name" value="Carbon-nitrogen hydrolase"/>
    <property type="match status" value="1"/>
</dbReference>
<evidence type="ECO:0000259" key="2">
    <source>
        <dbReference type="PROSITE" id="PS50263"/>
    </source>
</evidence>
<organism evidence="3 4">
    <name type="scientific">Saccharothrix mutabilis subsp. mutabilis</name>
    <dbReference type="NCBI Taxonomy" id="66855"/>
    <lineage>
        <taxon>Bacteria</taxon>
        <taxon>Bacillati</taxon>
        <taxon>Actinomycetota</taxon>
        <taxon>Actinomycetes</taxon>
        <taxon>Pseudonocardiales</taxon>
        <taxon>Pseudonocardiaceae</taxon>
        <taxon>Saccharothrix</taxon>
    </lineage>
</organism>
<sequence length="229" mass="23381">MQPLAIAVAQPPSHPYDVAANARAHAEVVRAAGARVVVFPELSLTGYHLDAPTLDPADPRLEPLVTACAQTGSIALAGAPVDGPHIAVLAVDGTGASVAYRKMWLGDQEARRFRPGTTPGVLTVDGRRLGLAVCKDTMTEQHATDTAAAGVDAYVAGTLKPDTLADAQWDRARAIAVEHGLWVAVASFAGSTGEGFTSAAGRSAVWSPAGDLVASAGPEVGAVVRATFA</sequence>
<gene>
    <name evidence="3" type="ORF">GCM10010492_21510</name>
</gene>
<dbReference type="GO" id="GO:0016787">
    <property type="term" value="F:hydrolase activity"/>
    <property type="evidence" value="ECO:0007669"/>
    <property type="project" value="UniProtKB-KW"/>
</dbReference>
<dbReference type="CDD" id="cd07197">
    <property type="entry name" value="nitrilase"/>
    <property type="match status" value="1"/>
</dbReference>
<dbReference type="Gene3D" id="3.60.110.10">
    <property type="entry name" value="Carbon-nitrogen hydrolase"/>
    <property type="match status" value="1"/>
</dbReference>
<name>A0ABN0TJA4_9PSEU</name>
<keyword evidence="1 3" id="KW-0378">Hydrolase</keyword>
<dbReference type="Proteomes" id="UP001500416">
    <property type="component" value="Unassembled WGS sequence"/>
</dbReference>
<dbReference type="InterPro" id="IPR050345">
    <property type="entry name" value="Aliph_Amidase/BUP"/>
</dbReference>
<keyword evidence="4" id="KW-1185">Reference proteome</keyword>
<feature type="domain" description="CN hydrolase" evidence="2">
    <location>
        <begin position="4"/>
        <end position="229"/>
    </location>
</feature>
<proteinExistence type="predicted"/>
<comment type="caution">
    <text evidence="3">The sequence shown here is derived from an EMBL/GenBank/DDBJ whole genome shotgun (WGS) entry which is preliminary data.</text>
</comment>